<evidence type="ECO:0000256" key="3">
    <source>
        <dbReference type="ARBA" id="ARBA00022989"/>
    </source>
</evidence>
<dbReference type="GeneID" id="19017343"/>
<dbReference type="STRING" id="41875.K8EBA2"/>
<dbReference type="InterPro" id="IPR025969">
    <property type="entry name" value="ABA_GPCR_dom"/>
</dbReference>
<feature type="transmembrane region" description="Helical" evidence="6">
    <location>
        <begin position="85"/>
        <end position="106"/>
    </location>
</feature>
<sequence length="635" mass="69188">MVLLVLGEVSDTFTETFLTVASLFSIWTTISMVIVVVPFFHFYKLFSMVVPGSYGLEKLSNASGRMMQLNQAVIRRAKSKRRRKVILVSVCAHLVSLVFFLEFGALDGDPIYSKGSIFSKVDGGSSGGSGSSGSNSNNGGGAKSNIFTVSRLIARAGVVGVIVLGVLSGFGAIHYPYTTMSLFARPVSDAEIERDEERLVKALETAVERKKRLVLLERELFPRSANERRQQRTRASMYFNIPIEEDETTNKKNNNNNISNNPYENDAVNRNNAKNNIHKSRTAANNFLKDVVTSSANEKSASQLLASSKDQGEQSLLSKLASSAMQFVFSGRNGGAMTSEQKLQNAKFEVVALDRVVRSLFLELKERRALKKRAVESRTTFGRAKNTSGVLMSVCCAVKLLSVFGQIVLGKSKNVDVVTKTLRLLLLSHSVNVTAEQLSQYLSLAFIAFLVGSSTRNFLYFLSRAFDALGTIASSVSGSSNVSETTTSLVLFCTEIVGLYFLSSVLLVREQLPSQYRDGKTFSLFGGDMHDLSDTFFGMEEGEADASAESKPEKTFYQSWYDLIFFVSSFASLLVLFAFHKFNAVNAASAKEEREMFFYSSPANGGGGLGGDPLSGIVIADGSGAERGASVVKAI</sequence>
<evidence type="ECO:0000259" key="8">
    <source>
        <dbReference type="Pfam" id="PF12537"/>
    </source>
</evidence>
<protein>
    <recommendedName>
        <fullName evidence="11">Abscisic acid G-protein coupled receptor-like domain-containing protein</fullName>
    </recommendedName>
</protein>
<dbReference type="Pfam" id="PF12537">
    <property type="entry name" value="GPHR_N"/>
    <property type="match status" value="1"/>
</dbReference>
<keyword evidence="10" id="KW-1185">Reference proteome</keyword>
<evidence type="ECO:0000256" key="1">
    <source>
        <dbReference type="ARBA" id="ARBA00004141"/>
    </source>
</evidence>
<proteinExistence type="predicted"/>
<feature type="compositionally biased region" description="Low complexity" evidence="5">
    <location>
        <begin position="251"/>
        <end position="270"/>
    </location>
</feature>
<feature type="transmembrane region" description="Helical" evidence="6">
    <location>
        <begin position="152"/>
        <end position="175"/>
    </location>
</feature>
<dbReference type="KEGG" id="bpg:Bathy02g02300"/>
<keyword evidence="2 6" id="KW-0812">Transmembrane</keyword>
<comment type="subcellular location">
    <subcellularLocation>
        <location evidence="1">Membrane</location>
        <topology evidence="1">Multi-pass membrane protein</topology>
    </subcellularLocation>
</comment>
<feature type="transmembrane region" description="Helical" evidence="6">
    <location>
        <begin position="429"/>
        <end position="451"/>
    </location>
</feature>
<evidence type="ECO:0000256" key="4">
    <source>
        <dbReference type="ARBA" id="ARBA00023136"/>
    </source>
</evidence>
<dbReference type="PANTHER" id="PTHR15948:SF0">
    <property type="entry name" value="GOLGI PH REGULATOR A-RELATED"/>
    <property type="match status" value="1"/>
</dbReference>
<dbReference type="PANTHER" id="PTHR15948">
    <property type="entry name" value="G-PROTEIN COUPLED RECEPTOR 89-RELATED"/>
    <property type="match status" value="1"/>
</dbReference>
<feature type="domain" description="Golgi pH regulator conserved" evidence="8">
    <location>
        <begin position="147"/>
        <end position="213"/>
    </location>
</feature>
<keyword evidence="3 6" id="KW-1133">Transmembrane helix</keyword>
<keyword evidence="4 6" id="KW-0472">Membrane</keyword>
<reference evidence="9 10" key="1">
    <citation type="submission" date="2011-10" db="EMBL/GenBank/DDBJ databases">
        <authorList>
            <person name="Genoscope - CEA"/>
        </authorList>
    </citation>
    <scope>NUCLEOTIDE SEQUENCE [LARGE SCALE GENOMIC DNA]</scope>
    <source>
        <strain evidence="9 10">RCC 1105</strain>
    </source>
</reference>
<dbReference type="EMBL" id="FO082277">
    <property type="protein sequence ID" value="CCO15121.1"/>
    <property type="molecule type" value="Genomic_DNA"/>
</dbReference>
<dbReference type="AlphaFoldDB" id="K8EBA2"/>
<dbReference type="Proteomes" id="UP000198341">
    <property type="component" value="Chromosome 2"/>
</dbReference>
<dbReference type="RefSeq" id="XP_007514881.1">
    <property type="nucleotide sequence ID" value="XM_007514819.1"/>
</dbReference>
<evidence type="ECO:0008006" key="11">
    <source>
        <dbReference type="Google" id="ProtNLM"/>
    </source>
</evidence>
<evidence type="ECO:0000256" key="6">
    <source>
        <dbReference type="SAM" id="Phobius"/>
    </source>
</evidence>
<dbReference type="InterPro" id="IPR022535">
    <property type="entry name" value="Golgi_pH-regulator_cons_dom"/>
</dbReference>
<evidence type="ECO:0000313" key="9">
    <source>
        <dbReference type="EMBL" id="CCO15121.1"/>
    </source>
</evidence>
<feature type="transmembrane region" description="Helical" evidence="6">
    <location>
        <begin position="560"/>
        <end position="579"/>
    </location>
</feature>
<dbReference type="OrthoDB" id="264392at2759"/>
<evidence type="ECO:0000256" key="5">
    <source>
        <dbReference type="SAM" id="MobiDB-lite"/>
    </source>
</evidence>
<evidence type="ECO:0000259" key="7">
    <source>
        <dbReference type="Pfam" id="PF12430"/>
    </source>
</evidence>
<feature type="domain" description="Abscisic acid G-protein coupled receptor-like" evidence="7">
    <location>
        <begin position="377"/>
        <end position="580"/>
    </location>
</feature>
<feature type="region of interest" description="Disordered" evidence="5">
    <location>
        <begin position="245"/>
        <end position="270"/>
    </location>
</feature>
<dbReference type="GO" id="GO:0016020">
    <property type="term" value="C:membrane"/>
    <property type="evidence" value="ECO:0007669"/>
    <property type="project" value="UniProtKB-SubCell"/>
</dbReference>
<accession>K8EBA2</accession>
<dbReference type="InterPro" id="IPR015672">
    <property type="entry name" value="GPHR/GTG"/>
</dbReference>
<evidence type="ECO:0000256" key="2">
    <source>
        <dbReference type="ARBA" id="ARBA00022692"/>
    </source>
</evidence>
<feature type="transmembrane region" description="Helical" evidence="6">
    <location>
        <begin position="489"/>
        <end position="508"/>
    </location>
</feature>
<dbReference type="Pfam" id="PF12430">
    <property type="entry name" value="ABA_GPCR"/>
    <property type="match status" value="1"/>
</dbReference>
<feature type="transmembrane region" description="Helical" evidence="6">
    <location>
        <begin position="20"/>
        <end position="43"/>
    </location>
</feature>
<feature type="transmembrane region" description="Helical" evidence="6">
    <location>
        <begin position="390"/>
        <end position="409"/>
    </location>
</feature>
<name>K8EBA2_9CHLO</name>
<dbReference type="eggNOG" id="KOG2417">
    <property type="taxonomic scope" value="Eukaryota"/>
</dbReference>
<organism evidence="9 10">
    <name type="scientific">Bathycoccus prasinos</name>
    <dbReference type="NCBI Taxonomy" id="41875"/>
    <lineage>
        <taxon>Eukaryota</taxon>
        <taxon>Viridiplantae</taxon>
        <taxon>Chlorophyta</taxon>
        <taxon>Mamiellophyceae</taxon>
        <taxon>Mamiellales</taxon>
        <taxon>Bathycoccaceae</taxon>
        <taxon>Bathycoccus</taxon>
    </lineage>
</organism>
<gene>
    <name evidence="9" type="ORF">Bathy02g02300</name>
</gene>
<evidence type="ECO:0000313" key="10">
    <source>
        <dbReference type="Proteomes" id="UP000198341"/>
    </source>
</evidence>